<gene>
    <name evidence="3" type="ORF">KAOT1_02567</name>
</gene>
<evidence type="ECO:0000256" key="1">
    <source>
        <dbReference type="SAM" id="MobiDB-lite"/>
    </source>
</evidence>
<dbReference type="RefSeq" id="WP_007093086.1">
    <property type="nucleotide sequence ID" value="NZ_CP142125.1"/>
</dbReference>
<name>A9DU62_9FLAO</name>
<feature type="compositionally biased region" description="Gly residues" evidence="1">
    <location>
        <begin position="238"/>
        <end position="248"/>
    </location>
</feature>
<dbReference type="Proteomes" id="UP000002945">
    <property type="component" value="Unassembled WGS sequence"/>
</dbReference>
<dbReference type="OrthoDB" id="1433916at2"/>
<dbReference type="STRING" id="391587.KAOT1_02567"/>
<reference evidence="3 4" key="1">
    <citation type="journal article" date="2011" name="J. Bacteriol.">
        <title>Genome sequence of the algicidal bacterium Kordia algicida OT-1.</title>
        <authorList>
            <person name="Lee H.S."/>
            <person name="Kang S.G."/>
            <person name="Kwon K.K."/>
            <person name="Lee J.H."/>
            <person name="Kim S.J."/>
        </authorList>
    </citation>
    <scope>NUCLEOTIDE SEQUENCE [LARGE SCALE GENOMIC DNA]</scope>
    <source>
        <strain evidence="3 4">OT-1</strain>
    </source>
</reference>
<keyword evidence="4" id="KW-1185">Reference proteome</keyword>
<evidence type="ECO:0000313" key="3">
    <source>
        <dbReference type="EMBL" id="EDP96256.1"/>
    </source>
</evidence>
<protein>
    <submittedName>
        <fullName evidence="3">Uncharacterized protein</fullName>
    </submittedName>
</protein>
<evidence type="ECO:0000256" key="2">
    <source>
        <dbReference type="SAM" id="SignalP"/>
    </source>
</evidence>
<dbReference type="HOGENOM" id="CLU_458425_0_0_10"/>
<dbReference type="PROSITE" id="PS51257">
    <property type="entry name" value="PROKAR_LIPOPROTEIN"/>
    <property type="match status" value="1"/>
</dbReference>
<dbReference type="AlphaFoldDB" id="A9DU62"/>
<proteinExistence type="predicted"/>
<comment type="caution">
    <text evidence="3">The sequence shown here is derived from an EMBL/GenBank/DDBJ whole genome shotgun (WGS) entry which is preliminary data.</text>
</comment>
<organism evidence="3 4">
    <name type="scientific">Kordia algicida OT-1</name>
    <dbReference type="NCBI Taxonomy" id="391587"/>
    <lineage>
        <taxon>Bacteria</taxon>
        <taxon>Pseudomonadati</taxon>
        <taxon>Bacteroidota</taxon>
        <taxon>Flavobacteriia</taxon>
        <taxon>Flavobacteriales</taxon>
        <taxon>Flavobacteriaceae</taxon>
        <taxon>Kordia</taxon>
    </lineage>
</organism>
<keyword evidence="2" id="KW-0732">Signal</keyword>
<feature type="chain" id="PRO_5002737808" evidence="2">
    <location>
        <begin position="24"/>
        <end position="620"/>
    </location>
</feature>
<evidence type="ECO:0000313" key="4">
    <source>
        <dbReference type="Proteomes" id="UP000002945"/>
    </source>
</evidence>
<feature type="signal peptide" evidence="2">
    <location>
        <begin position="1"/>
        <end position="23"/>
    </location>
</feature>
<sequence length="620" mass="69498">MKQLFKALSLLVFALLLSVIACRQDDVSDQSENTQALTPKFIIHIQNGDHLRNLNPTIFQKLEETSRHTSALIPTEDTTQGTNFSLDLNTIQIIERNNYTQYTTSVLGHNQQETHLINYMLLDYDDGEQYQFLLKYPRIITDEGIHLDRTNAVMEPISGDVIFQRESVPRGVAPCLEGVPVLVESSQEYQCTQYACTGLGHALGEECECGDVNSSCSRAYEQCLWVVIDRWECSGGGTSGSGTGGATGGNTNNDVNDNTDNDDPLETVPLLSAKEEIERCMNSSLSPLLSQTQLDWFDSIDQAQTITMNNYLKADNCSQEAKLFMLEAVEVMIIENINFEDFMKLKVDNLLVDNPLALLEIDCDQIQQWQTLAQHTAPSSVQSKIDSLPSSWTNDFYIQELDNAGGTAVNMDYFGVKITNLPVKPNTNPPSRYTANEYLNYIRRNFNDFVDGSTFQPYCEIESMCETETNLWASNNPTGSIIYIDIPGDDGVVVCSKYTNSYWYFMTMNSPHAGNHPVSGTRQFGYEVNNDGSYNFFVRGVDRFNNNGIENLIYVFSLGGDVFAGSDDLWESFQTKLKTHVNNNLGTSTTIEPIKNRPDYKKVKKVLKGELPITKLGCDD</sequence>
<feature type="region of interest" description="Disordered" evidence="1">
    <location>
        <begin position="238"/>
        <end position="262"/>
    </location>
</feature>
<accession>A9DU62</accession>
<dbReference type="EMBL" id="ABIB01000004">
    <property type="protein sequence ID" value="EDP96256.1"/>
    <property type="molecule type" value="Genomic_DNA"/>
</dbReference>